<proteinExistence type="predicted"/>
<dbReference type="Pfam" id="PF11279">
    <property type="entry name" value="DUF3080"/>
    <property type="match status" value="1"/>
</dbReference>
<gene>
    <name evidence="1" type="ORF">H8Q88_08250</name>
</gene>
<protein>
    <submittedName>
        <fullName evidence="1">DUF3080 family protein</fullName>
    </submittedName>
</protein>
<reference evidence="1" key="1">
    <citation type="submission" date="2020-08" db="EMBL/GenBank/DDBJ databases">
        <title>Genome Sequencing and Pan-Genome Analysis of Migratory bird Vibrio Strains, Inner Mongolia.</title>
        <authorList>
            <person name="Zheng L."/>
        </authorList>
    </citation>
    <scope>NUCLEOTIDE SEQUENCE</scope>
    <source>
        <strain evidence="1">M13F</strain>
    </source>
</reference>
<dbReference type="RefSeq" id="WP_187025818.1">
    <property type="nucleotide sequence ID" value="NZ_JACRUP010000004.1"/>
</dbReference>
<dbReference type="InterPro" id="IPR021431">
    <property type="entry name" value="DUF3080"/>
</dbReference>
<keyword evidence="2" id="KW-1185">Reference proteome</keyword>
<dbReference type="Proteomes" id="UP000615796">
    <property type="component" value="Unassembled WGS sequence"/>
</dbReference>
<accession>A0A9X0UII8</accession>
<dbReference type="AlphaFoldDB" id="A0A9X0UII8"/>
<dbReference type="EMBL" id="JACRUP010000004">
    <property type="protein sequence ID" value="MBC5850956.1"/>
    <property type="molecule type" value="Genomic_DNA"/>
</dbReference>
<comment type="caution">
    <text evidence="1">The sequence shown here is derived from an EMBL/GenBank/DDBJ whole genome shotgun (WGS) entry which is preliminary data.</text>
</comment>
<sequence>MDQYHVWSINSNKTFTPLRCMITLMILLTGCDTSNQSLESDFSTYLTRIANVQQAERLANPKRLSQTLPDKRNIELTITPLTLGLLDSYELRKCQLFQLIAQRNSSLGRVQDEFRGFDYEIQLLNGIEHCLQINSLSQSVSTQLKTMAELKGQDLHKHWYNLLYTSVAMRAQLTSHSWLADNIELSALTQALKTFTTVHDHIVLNQTLPDSVITPYQEVIEKQRILGALKFSLDNTALWLTVTTQQLQDNDSAIVCGPNQDRTRLHYLQNVFNRYYVERIQPALTRIDSVYLQLEEFFIIFEANDSMKSHFTVQDSHQQFRDALASHVGYWQQLFQRCSISVGR</sequence>
<name>A0A9X0UII8_VIBME</name>
<evidence type="ECO:0000313" key="2">
    <source>
        <dbReference type="Proteomes" id="UP000615796"/>
    </source>
</evidence>
<evidence type="ECO:0000313" key="1">
    <source>
        <dbReference type="EMBL" id="MBC5850956.1"/>
    </source>
</evidence>
<organism evidence="1 2">
    <name type="scientific">Vibrio metschnikovii</name>
    <dbReference type="NCBI Taxonomy" id="28172"/>
    <lineage>
        <taxon>Bacteria</taxon>
        <taxon>Pseudomonadati</taxon>
        <taxon>Pseudomonadota</taxon>
        <taxon>Gammaproteobacteria</taxon>
        <taxon>Vibrionales</taxon>
        <taxon>Vibrionaceae</taxon>
        <taxon>Vibrio</taxon>
    </lineage>
</organism>